<evidence type="ECO:0000313" key="1">
    <source>
        <dbReference type="EMBL" id="EON75497.1"/>
    </source>
</evidence>
<dbReference type="STRING" id="1232681.ADIS_3900"/>
<keyword evidence="2" id="KW-1185">Reference proteome</keyword>
<name>R7ZN42_9BACT</name>
<accession>R7ZN42</accession>
<dbReference type="AlphaFoldDB" id="R7ZN42"/>
<dbReference type="Proteomes" id="UP000013909">
    <property type="component" value="Unassembled WGS sequence"/>
</dbReference>
<comment type="caution">
    <text evidence="1">The sequence shown here is derived from an EMBL/GenBank/DDBJ whole genome shotgun (WGS) entry which is preliminary data.</text>
</comment>
<gene>
    <name evidence="1" type="ORF">ADIS_3900</name>
</gene>
<proteinExistence type="predicted"/>
<reference evidence="1 2" key="1">
    <citation type="submission" date="2013-02" db="EMBL/GenBank/DDBJ databases">
        <title>A novel strain isolated from Lonar lake, Maharashtra, India.</title>
        <authorList>
            <person name="Singh A."/>
        </authorList>
    </citation>
    <scope>NUCLEOTIDE SEQUENCE [LARGE SCALE GENOMIC DNA]</scope>
    <source>
        <strain evidence="1 2">AK24</strain>
    </source>
</reference>
<protein>
    <submittedName>
        <fullName evidence="1">Uncharacterized protein</fullName>
    </submittedName>
</protein>
<evidence type="ECO:0000313" key="2">
    <source>
        <dbReference type="Proteomes" id="UP000013909"/>
    </source>
</evidence>
<organism evidence="1 2">
    <name type="scientific">Lunatimonas lonarensis</name>
    <dbReference type="NCBI Taxonomy" id="1232681"/>
    <lineage>
        <taxon>Bacteria</taxon>
        <taxon>Pseudomonadati</taxon>
        <taxon>Bacteroidota</taxon>
        <taxon>Cytophagia</taxon>
        <taxon>Cytophagales</taxon>
        <taxon>Cyclobacteriaceae</taxon>
    </lineage>
</organism>
<dbReference type="EMBL" id="AQHR01000104">
    <property type="protein sequence ID" value="EON75497.1"/>
    <property type="molecule type" value="Genomic_DNA"/>
</dbReference>
<sequence length="66" mass="7044">MDAGKAGRGSRAGLFPVVSGGIKGGRLNTLDIPTTDRNLKIKYLKSSIHHAVAPSSLKKAKHFPYL</sequence>